<feature type="domain" description="Nitroreductase" evidence="7">
    <location>
        <begin position="7"/>
        <end position="184"/>
    </location>
</feature>
<dbReference type="EMBL" id="MBTF01000002">
    <property type="protein sequence ID" value="OOQ61364.1"/>
    <property type="molecule type" value="Genomic_DNA"/>
</dbReference>
<evidence type="ECO:0000256" key="4">
    <source>
        <dbReference type="ARBA" id="ARBA00022643"/>
    </source>
</evidence>
<reference evidence="8 9" key="1">
    <citation type="submission" date="2016-07" db="EMBL/GenBank/DDBJ databases">
        <title>Genomic analysis of zinc-resistant bacterium Mucilaginibacter pedocola TBZ30.</title>
        <authorList>
            <person name="Huang J."/>
            <person name="Tang J."/>
        </authorList>
    </citation>
    <scope>NUCLEOTIDE SEQUENCE [LARGE SCALE GENOMIC DNA]</scope>
    <source>
        <strain evidence="8 9">TBZ30</strain>
    </source>
</reference>
<evidence type="ECO:0000256" key="5">
    <source>
        <dbReference type="ARBA" id="ARBA00022857"/>
    </source>
</evidence>
<dbReference type="InterPro" id="IPR029479">
    <property type="entry name" value="Nitroreductase"/>
</dbReference>
<protein>
    <submittedName>
        <fullName evidence="8">NAD(P)H-dependent oxidoreductase</fullName>
    </submittedName>
</protein>
<gene>
    <name evidence="8" type="ORF">BC343_20535</name>
</gene>
<dbReference type="GO" id="GO:0016491">
    <property type="term" value="F:oxidoreductase activity"/>
    <property type="evidence" value="ECO:0007669"/>
    <property type="project" value="UniProtKB-KW"/>
</dbReference>
<evidence type="ECO:0000256" key="6">
    <source>
        <dbReference type="ARBA" id="ARBA00023002"/>
    </source>
</evidence>
<evidence type="ECO:0000313" key="8">
    <source>
        <dbReference type="EMBL" id="OOQ61364.1"/>
    </source>
</evidence>
<accession>A0A1S9PK87</accession>
<name>A0A1S9PK87_9SPHI</name>
<dbReference type="Pfam" id="PF00881">
    <property type="entry name" value="Nitroreductase"/>
    <property type="match status" value="1"/>
</dbReference>
<keyword evidence="3" id="KW-0285">Flavoprotein</keyword>
<comment type="caution">
    <text evidence="8">The sequence shown here is derived from an EMBL/GenBank/DDBJ whole genome shotgun (WGS) entry which is preliminary data.</text>
</comment>
<dbReference type="Gene3D" id="3.40.109.10">
    <property type="entry name" value="NADH Oxidase"/>
    <property type="match status" value="1"/>
</dbReference>
<keyword evidence="6" id="KW-0560">Oxidoreductase</keyword>
<dbReference type="PANTHER" id="PTHR43673:SF2">
    <property type="entry name" value="NITROREDUCTASE"/>
    <property type="match status" value="1"/>
</dbReference>
<dbReference type="AlphaFoldDB" id="A0A1S9PK87"/>
<dbReference type="InterPro" id="IPR033878">
    <property type="entry name" value="NfsB-like"/>
</dbReference>
<evidence type="ECO:0000256" key="1">
    <source>
        <dbReference type="ARBA" id="ARBA00001917"/>
    </source>
</evidence>
<organism evidence="8 9">
    <name type="scientific">Mucilaginibacter pedocola</name>
    <dbReference type="NCBI Taxonomy" id="1792845"/>
    <lineage>
        <taxon>Bacteria</taxon>
        <taxon>Pseudomonadati</taxon>
        <taxon>Bacteroidota</taxon>
        <taxon>Sphingobacteriia</taxon>
        <taxon>Sphingobacteriales</taxon>
        <taxon>Sphingobacteriaceae</taxon>
        <taxon>Mucilaginibacter</taxon>
    </lineage>
</organism>
<evidence type="ECO:0000313" key="9">
    <source>
        <dbReference type="Proteomes" id="UP000189739"/>
    </source>
</evidence>
<evidence type="ECO:0000256" key="3">
    <source>
        <dbReference type="ARBA" id="ARBA00022630"/>
    </source>
</evidence>
<evidence type="ECO:0000256" key="2">
    <source>
        <dbReference type="ARBA" id="ARBA00007118"/>
    </source>
</evidence>
<dbReference type="SUPFAM" id="SSF55469">
    <property type="entry name" value="FMN-dependent nitroreductase-like"/>
    <property type="match status" value="1"/>
</dbReference>
<comment type="similarity">
    <text evidence="2">Belongs to the nitroreductase family.</text>
</comment>
<evidence type="ECO:0000259" key="7">
    <source>
        <dbReference type="Pfam" id="PF00881"/>
    </source>
</evidence>
<dbReference type="STRING" id="1792845.BC343_20535"/>
<dbReference type="InterPro" id="IPR000415">
    <property type="entry name" value="Nitroreductase-like"/>
</dbReference>
<comment type="cofactor">
    <cofactor evidence="1">
        <name>FMN</name>
        <dbReference type="ChEBI" id="CHEBI:58210"/>
    </cofactor>
</comment>
<keyword evidence="5" id="KW-0521">NADP</keyword>
<sequence>MSLVDKLKWRYATKKFDTAKKLTQEQLNQLLEAIQLAPSSIGLQHYKVLVVENPEVRAKLREAAYGQPQVTDASQLIVFAAETNMDEAYGKKFIDLVAQTRNVERGALAGLEGMVLNAISSRTHEQKVLWAQKQAYIALGVLVSAAADLGIDAGPMEGFDPAKFDEILGLKEKGLTSTVIAAVGFRSEEDAFSKLIKVRKPSEELFIHV</sequence>
<proteinExistence type="inferred from homology"/>
<keyword evidence="4" id="KW-0288">FMN</keyword>
<dbReference type="CDD" id="cd02149">
    <property type="entry name" value="NfsB-like"/>
    <property type="match status" value="1"/>
</dbReference>
<dbReference type="Proteomes" id="UP000189739">
    <property type="component" value="Unassembled WGS sequence"/>
</dbReference>
<dbReference type="PANTHER" id="PTHR43673">
    <property type="entry name" value="NAD(P)H NITROREDUCTASE YDGI-RELATED"/>
    <property type="match status" value="1"/>
</dbReference>
<dbReference type="OrthoDB" id="9809288at2"/>
<dbReference type="RefSeq" id="WP_078346649.1">
    <property type="nucleotide sequence ID" value="NZ_MBTF01000002.1"/>
</dbReference>
<keyword evidence="9" id="KW-1185">Reference proteome</keyword>